<organism evidence="2 3">
    <name type="scientific">Boletus edulis BED1</name>
    <dbReference type="NCBI Taxonomy" id="1328754"/>
    <lineage>
        <taxon>Eukaryota</taxon>
        <taxon>Fungi</taxon>
        <taxon>Dikarya</taxon>
        <taxon>Basidiomycota</taxon>
        <taxon>Agaricomycotina</taxon>
        <taxon>Agaricomycetes</taxon>
        <taxon>Agaricomycetidae</taxon>
        <taxon>Boletales</taxon>
        <taxon>Boletineae</taxon>
        <taxon>Boletaceae</taxon>
        <taxon>Boletoideae</taxon>
        <taxon>Boletus</taxon>
    </lineage>
</organism>
<accession>A0AAD4GGU8</accession>
<dbReference type="Proteomes" id="UP001194468">
    <property type="component" value="Unassembled WGS sequence"/>
</dbReference>
<feature type="compositionally biased region" description="Polar residues" evidence="1">
    <location>
        <begin position="95"/>
        <end position="107"/>
    </location>
</feature>
<evidence type="ECO:0000313" key="2">
    <source>
        <dbReference type="EMBL" id="KAF8443116.1"/>
    </source>
</evidence>
<reference evidence="2" key="2">
    <citation type="journal article" date="2020" name="Nat. Commun.">
        <title>Large-scale genome sequencing of mycorrhizal fungi provides insights into the early evolution of symbiotic traits.</title>
        <authorList>
            <person name="Miyauchi S."/>
            <person name="Kiss E."/>
            <person name="Kuo A."/>
            <person name="Drula E."/>
            <person name="Kohler A."/>
            <person name="Sanchez-Garcia M."/>
            <person name="Morin E."/>
            <person name="Andreopoulos B."/>
            <person name="Barry K.W."/>
            <person name="Bonito G."/>
            <person name="Buee M."/>
            <person name="Carver A."/>
            <person name="Chen C."/>
            <person name="Cichocki N."/>
            <person name="Clum A."/>
            <person name="Culley D."/>
            <person name="Crous P.W."/>
            <person name="Fauchery L."/>
            <person name="Girlanda M."/>
            <person name="Hayes R.D."/>
            <person name="Keri Z."/>
            <person name="LaButti K."/>
            <person name="Lipzen A."/>
            <person name="Lombard V."/>
            <person name="Magnuson J."/>
            <person name="Maillard F."/>
            <person name="Murat C."/>
            <person name="Nolan M."/>
            <person name="Ohm R.A."/>
            <person name="Pangilinan J."/>
            <person name="Pereira M.F."/>
            <person name="Perotto S."/>
            <person name="Peter M."/>
            <person name="Pfister S."/>
            <person name="Riley R."/>
            <person name="Sitrit Y."/>
            <person name="Stielow J.B."/>
            <person name="Szollosi G."/>
            <person name="Zifcakova L."/>
            <person name="Stursova M."/>
            <person name="Spatafora J.W."/>
            <person name="Tedersoo L."/>
            <person name="Vaario L.M."/>
            <person name="Yamada A."/>
            <person name="Yan M."/>
            <person name="Wang P."/>
            <person name="Xu J."/>
            <person name="Bruns T."/>
            <person name="Baldrian P."/>
            <person name="Vilgalys R."/>
            <person name="Dunand C."/>
            <person name="Henrissat B."/>
            <person name="Grigoriev I.V."/>
            <person name="Hibbett D."/>
            <person name="Nagy L.G."/>
            <person name="Martin F.M."/>
        </authorList>
    </citation>
    <scope>NUCLEOTIDE SEQUENCE</scope>
    <source>
        <strain evidence="2">BED1</strain>
    </source>
</reference>
<dbReference type="AlphaFoldDB" id="A0AAD4GGU8"/>
<gene>
    <name evidence="2" type="ORF">L210DRAFT_3158988</name>
</gene>
<reference evidence="2" key="1">
    <citation type="submission" date="2019-10" db="EMBL/GenBank/DDBJ databases">
        <authorList>
            <consortium name="DOE Joint Genome Institute"/>
            <person name="Kuo A."/>
            <person name="Miyauchi S."/>
            <person name="Kiss E."/>
            <person name="Drula E."/>
            <person name="Kohler A."/>
            <person name="Sanchez-Garcia M."/>
            <person name="Andreopoulos B."/>
            <person name="Barry K.W."/>
            <person name="Bonito G."/>
            <person name="Buee M."/>
            <person name="Carver A."/>
            <person name="Chen C."/>
            <person name="Cichocki N."/>
            <person name="Clum A."/>
            <person name="Culley D."/>
            <person name="Crous P.W."/>
            <person name="Fauchery L."/>
            <person name="Girlanda M."/>
            <person name="Hayes R."/>
            <person name="Keri Z."/>
            <person name="LaButti K."/>
            <person name="Lipzen A."/>
            <person name="Lombard V."/>
            <person name="Magnuson J."/>
            <person name="Maillard F."/>
            <person name="Morin E."/>
            <person name="Murat C."/>
            <person name="Nolan M."/>
            <person name="Ohm R."/>
            <person name="Pangilinan J."/>
            <person name="Pereira M."/>
            <person name="Perotto S."/>
            <person name="Peter M."/>
            <person name="Riley R."/>
            <person name="Sitrit Y."/>
            <person name="Stielow B."/>
            <person name="Szollosi G."/>
            <person name="Zifcakova L."/>
            <person name="Stursova M."/>
            <person name="Spatafora J.W."/>
            <person name="Tedersoo L."/>
            <person name="Vaario L.-M."/>
            <person name="Yamada A."/>
            <person name="Yan M."/>
            <person name="Wang P."/>
            <person name="Xu J."/>
            <person name="Bruns T."/>
            <person name="Baldrian P."/>
            <person name="Vilgalys R."/>
            <person name="Henrissat B."/>
            <person name="Grigoriev I.V."/>
            <person name="Hibbett D."/>
            <person name="Nagy L.G."/>
            <person name="Martin F.M."/>
        </authorList>
    </citation>
    <scope>NUCLEOTIDE SEQUENCE</scope>
    <source>
        <strain evidence="2">BED1</strain>
    </source>
</reference>
<evidence type="ECO:0000256" key="1">
    <source>
        <dbReference type="SAM" id="MobiDB-lite"/>
    </source>
</evidence>
<keyword evidence="3" id="KW-1185">Reference proteome</keyword>
<protein>
    <submittedName>
        <fullName evidence="2">Uncharacterized protein</fullName>
    </submittedName>
</protein>
<comment type="caution">
    <text evidence="2">The sequence shown here is derived from an EMBL/GenBank/DDBJ whole genome shotgun (WGS) entry which is preliminary data.</text>
</comment>
<dbReference type="EMBL" id="WHUW01000008">
    <property type="protein sequence ID" value="KAF8443116.1"/>
    <property type="molecule type" value="Genomic_DNA"/>
</dbReference>
<evidence type="ECO:0000313" key="3">
    <source>
        <dbReference type="Proteomes" id="UP001194468"/>
    </source>
</evidence>
<name>A0AAD4GGU8_BOLED</name>
<proteinExistence type="predicted"/>
<sequence>MERGDSHCPLMLSATGFTPKTPSTGYIASGVRNTDTTIHIEPILNPVPPPCTTPEARCSTSLMNISNGDVLHERVSTNLCVSSPYTFPPLDETAGSASTHTLSTSRTPPEPTALPRRPATADPSRRVVKLENFFGVAHDDLSVRGTAQTLQCSSANATGDLAIGHHARESQLEVEVKVIKPARFWNSREMAQSIHPGDVIDQLRMMKAS</sequence>
<feature type="region of interest" description="Disordered" evidence="1">
    <location>
        <begin position="1"/>
        <end position="23"/>
    </location>
</feature>
<feature type="region of interest" description="Disordered" evidence="1">
    <location>
        <begin position="91"/>
        <end position="122"/>
    </location>
</feature>